<feature type="transmembrane region" description="Helical" evidence="1">
    <location>
        <begin position="104"/>
        <end position="123"/>
    </location>
</feature>
<organism evidence="2 3">
    <name type="scientific">Jeotgalibaca arthritidis</name>
    <dbReference type="NCBI Taxonomy" id="1868794"/>
    <lineage>
        <taxon>Bacteria</taxon>
        <taxon>Bacillati</taxon>
        <taxon>Bacillota</taxon>
        <taxon>Bacilli</taxon>
        <taxon>Lactobacillales</taxon>
        <taxon>Carnobacteriaceae</taxon>
        <taxon>Jeotgalibaca</taxon>
    </lineage>
</organism>
<feature type="transmembrane region" description="Helical" evidence="1">
    <location>
        <begin position="218"/>
        <end position="239"/>
    </location>
</feature>
<accession>A0A6G7KA04</accession>
<feature type="transmembrane region" description="Helical" evidence="1">
    <location>
        <begin position="78"/>
        <end position="98"/>
    </location>
</feature>
<dbReference type="AlphaFoldDB" id="A0A6G7KA04"/>
<feature type="transmembrane region" description="Helical" evidence="1">
    <location>
        <begin position="314"/>
        <end position="333"/>
    </location>
</feature>
<gene>
    <name evidence="2" type="ORF">G7057_06280</name>
</gene>
<keyword evidence="1" id="KW-0812">Transmembrane</keyword>
<dbReference type="EMBL" id="CP049740">
    <property type="protein sequence ID" value="QII82080.1"/>
    <property type="molecule type" value="Genomic_DNA"/>
</dbReference>
<feature type="transmembrane region" description="Helical" evidence="1">
    <location>
        <begin position="144"/>
        <end position="165"/>
    </location>
</feature>
<sequence length="576" mass="66304">MELWNRLKKSFSGIGQAFVRYPVTILWLIGIATLTALEIGSYDLQYGKLIFTFVSGAVLSIVAQQLHERFYRKTTQRWVLLAGSVLLTALYYFTLVRWDSYDYIYFIRSGVFSFALFIAFIWIPTAKNEKLFFHQHFLAIFKSILTILLFSLVLTIGTAAIILTVDNLLFSVPTNAVSHAMNIIWSLFAPIYFLGMIPYYDERDSEETYHVPRFLEILLVYIVIPLTAIYTVILLLYVVLNISGEFWTDNLLEPMLVSYAIVVIVVYLLTCNLDHRFASWFRKIFPKIMLPIVAFQTLSSILKIQEMGITYGRYYVILFGLFAVFSSIVFSFFKPHQNGWIAIVLLVLGLISITPPIDAFTVARNSQLNRLETTLIENDMLVDGDIQPKKDVSETDRIIISKSLDNLVMFGEIDRVTYLPENFSLYADFERVFGFPMQYGSYTPTSDNNRYAYLNMTESIGLEISGMDYWNYISFTTTEDVNVNLLNNHLFVMTADNENYFNIQLKDEDGNVLIEANTAEDMDAVLEETTTKEQVALSEMTLIYENEEVKLTIVLLNLSQYSEEINGEAYLFVDYK</sequence>
<keyword evidence="3" id="KW-1185">Reference proteome</keyword>
<protein>
    <submittedName>
        <fullName evidence="2">DUF4153 domain-containing protein</fullName>
    </submittedName>
</protein>
<evidence type="ECO:0000256" key="1">
    <source>
        <dbReference type="SAM" id="Phobius"/>
    </source>
</evidence>
<reference evidence="2 3" key="1">
    <citation type="journal article" date="2017" name="Int. J. Syst. Evol. Microbiol.">
        <title>Jeotgalibaca porci sp. nov. and Jeotgalibaca arthritidis sp. nov., isolated from pigs, and emended description of the genus Jeotgalibaca.</title>
        <authorList>
            <person name="Zamora L."/>
            <person name="Perez-Sancho M."/>
            <person name="Dominguez L."/>
            <person name="Fernandez-Garayzabal J.F."/>
            <person name="Vela A.I."/>
        </authorList>
    </citation>
    <scope>NUCLEOTIDE SEQUENCE [LARGE SCALE GENOMIC DNA]</scope>
    <source>
        <strain evidence="2 3">CECT 9157</strain>
    </source>
</reference>
<evidence type="ECO:0000313" key="2">
    <source>
        <dbReference type="EMBL" id="QII82080.1"/>
    </source>
</evidence>
<feature type="transmembrane region" description="Helical" evidence="1">
    <location>
        <begin position="251"/>
        <end position="272"/>
    </location>
</feature>
<proteinExistence type="predicted"/>
<feature type="transmembrane region" description="Helical" evidence="1">
    <location>
        <begin position="340"/>
        <end position="357"/>
    </location>
</feature>
<name>A0A6G7KA04_9LACT</name>
<feature type="transmembrane region" description="Helical" evidence="1">
    <location>
        <begin position="177"/>
        <end position="197"/>
    </location>
</feature>
<keyword evidence="1" id="KW-0472">Membrane</keyword>
<dbReference type="Proteomes" id="UP000501451">
    <property type="component" value="Chromosome"/>
</dbReference>
<evidence type="ECO:0000313" key="3">
    <source>
        <dbReference type="Proteomes" id="UP000501451"/>
    </source>
</evidence>
<feature type="transmembrane region" description="Helical" evidence="1">
    <location>
        <begin position="284"/>
        <end position="302"/>
    </location>
</feature>
<dbReference type="KEGG" id="jar:G7057_06280"/>
<keyword evidence="1" id="KW-1133">Transmembrane helix</keyword>
<dbReference type="RefSeq" id="WP_166162114.1">
    <property type="nucleotide sequence ID" value="NZ_CP049740.1"/>
</dbReference>
<dbReference type="InterPro" id="IPR025291">
    <property type="entry name" value="DUF4153"/>
</dbReference>
<feature type="transmembrane region" description="Helical" evidence="1">
    <location>
        <begin position="46"/>
        <end position="66"/>
    </location>
</feature>
<dbReference type="Pfam" id="PF13687">
    <property type="entry name" value="DUF4153"/>
    <property type="match status" value="1"/>
</dbReference>
<feature type="transmembrane region" description="Helical" evidence="1">
    <location>
        <begin position="21"/>
        <end position="40"/>
    </location>
</feature>